<evidence type="ECO:0000256" key="7">
    <source>
        <dbReference type="ARBA" id="ARBA00023049"/>
    </source>
</evidence>
<accession>A0A1C7F6K3</accession>
<dbReference type="GO" id="GO:0008237">
    <property type="term" value="F:metallopeptidase activity"/>
    <property type="evidence" value="ECO:0007669"/>
    <property type="project" value="UniProtKB-KW"/>
</dbReference>
<dbReference type="GO" id="GO:0004252">
    <property type="term" value="F:serine-type endopeptidase activity"/>
    <property type="evidence" value="ECO:0007669"/>
    <property type="project" value="InterPro"/>
</dbReference>
<evidence type="ECO:0000256" key="1">
    <source>
        <dbReference type="ARBA" id="ARBA00022670"/>
    </source>
</evidence>
<dbReference type="PATRIC" id="fig|45658.7.peg.423"/>
<dbReference type="STRING" id="45658.VSVS12_02484"/>
<evidence type="ECO:0000256" key="6">
    <source>
        <dbReference type="ARBA" id="ARBA00022833"/>
    </source>
</evidence>
<feature type="disulfide bond" evidence="8">
    <location>
        <begin position="219"/>
        <end position="226"/>
    </location>
</feature>
<dbReference type="Gene3D" id="3.30.1380.10">
    <property type="match status" value="1"/>
</dbReference>
<keyword evidence="6" id="KW-0862">Zinc</keyword>
<dbReference type="EMBL" id="CP016414">
    <property type="protein sequence ID" value="ANU35590.1"/>
    <property type="molecule type" value="Genomic_DNA"/>
</dbReference>
<feature type="disulfide bond" evidence="8">
    <location>
        <begin position="190"/>
        <end position="238"/>
    </location>
</feature>
<dbReference type="GO" id="GO:0006508">
    <property type="term" value="P:proteolysis"/>
    <property type="evidence" value="ECO:0007669"/>
    <property type="project" value="UniProtKB-KW"/>
</dbReference>
<dbReference type="GO" id="GO:0046872">
    <property type="term" value="F:metal ion binding"/>
    <property type="evidence" value="ECO:0007669"/>
    <property type="project" value="UniProtKB-KW"/>
</dbReference>
<name>A0A1C7F6K3_9VIBR</name>
<feature type="chain" id="PRO_5008885453" evidence="10">
    <location>
        <begin position="24"/>
        <end position="291"/>
    </location>
</feature>
<sequence>MKAIWRVWTISTVSLSLLSLAHASPWESLSEPNRSSSESIGGYANGCLLGAEPLPLNGQGYQVLRSQNKRYYAHPDTIAFVTELGKKASNDLRTHLLIGDMSLPQGGRFSSGHSSHQTGLDIDIWFRLADTKLSLNSLRLPKPQSLVDMSAYKLSNKNWDRRHFQLVKMTAQDQQVARIFVHPVIKEKLCRSEGGDRDWLRKVRPWWGHNYHMHVRLNCPLDDASCVNQAPPPPGDGCGKEVASWHPKHNVKSLRPAQKPSEQVKPKVVKSTPKAKKVLPQQCQQIVRNLN</sequence>
<evidence type="ECO:0000256" key="4">
    <source>
        <dbReference type="ARBA" id="ARBA00022764"/>
    </source>
</evidence>
<keyword evidence="7" id="KW-0482">Metalloprotease</keyword>
<dbReference type="EC" id="3.4.24.-" evidence="11"/>
<keyword evidence="12" id="KW-1185">Reference proteome</keyword>
<dbReference type="AlphaFoldDB" id="A0A1C7F6K3"/>
<dbReference type="GeneID" id="96871530"/>
<gene>
    <name evidence="11" type="primary">mepA</name>
    <name evidence="11" type="ORF">VSVS05_00453</name>
</gene>
<evidence type="ECO:0000256" key="5">
    <source>
        <dbReference type="ARBA" id="ARBA00022801"/>
    </source>
</evidence>
<evidence type="ECO:0000256" key="9">
    <source>
        <dbReference type="SAM" id="MobiDB-lite"/>
    </source>
</evidence>
<keyword evidence="8" id="KW-1015">Disulfide bond</keyword>
<dbReference type="SUPFAM" id="SSF55166">
    <property type="entry name" value="Hedgehog/DD-peptidase"/>
    <property type="match status" value="1"/>
</dbReference>
<keyword evidence="5 11" id="KW-0378">Hydrolase</keyword>
<feature type="region of interest" description="Disordered" evidence="9">
    <location>
        <begin position="248"/>
        <end position="276"/>
    </location>
</feature>
<evidence type="ECO:0000256" key="3">
    <source>
        <dbReference type="ARBA" id="ARBA00022729"/>
    </source>
</evidence>
<evidence type="ECO:0000313" key="12">
    <source>
        <dbReference type="Proteomes" id="UP000092528"/>
    </source>
</evidence>
<dbReference type="Proteomes" id="UP000092528">
    <property type="component" value="Chromosome 1"/>
</dbReference>
<reference evidence="11 12" key="1">
    <citation type="submission" date="2016-07" db="EMBL/GenBank/DDBJ databases">
        <title>Genome sequencing of Vibrio scophthalmi strain VS-05, an isolated from Paralichthys olivaceus.</title>
        <authorList>
            <person name="Han H.-J."/>
        </authorList>
    </citation>
    <scope>NUCLEOTIDE SEQUENCE [LARGE SCALE GENOMIC DNA]</scope>
    <source>
        <strain evidence="11 12">VS-05</strain>
    </source>
</reference>
<evidence type="ECO:0000313" key="11">
    <source>
        <dbReference type="EMBL" id="ANU35590.1"/>
    </source>
</evidence>
<keyword evidence="1" id="KW-0645">Protease</keyword>
<protein>
    <submittedName>
        <fullName evidence="11">Penicillin-insensitive murein endopeptidase</fullName>
        <ecNumber evidence="11">3.4.24.-</ecNumber>
    </submittedName>
</protein>
<evidence type="ECO:0000256" key="10">
    <source>
        <dbReference type="SAM" id="SignalP"/>
    </source>
</evidence>
<dbReference type="RefSeq" id="WP_005594166.1">
    <property type="nucleotide sequence ID" value="NZ_CP016414.1"/>
</dbReference>
<keyword evidence="3 10" id="KW-0732">Signal</keyword>
<proteinExistence type="predicted"/>
<dbReference type="PIRSF" id="PIRSF018455">
    <property type="entry name" value="MepA"/>
    <property type="match status" value="1"/>
</dbReference>
<dbReference type="Pfam" id="PF03411">
    <property type="entry name" value="Peptidase_M74"/>
    <property type="match status" value="1"/>
</dbReference>
<feature type="signal peptide" evidence="10">
    <location>
        <begin position="1"/>
        <end position="23"/>
    </location>
</feature>
<evidence type="ECO:0000256" key="2">
    <source>
        <dbReference type="ARBA" id="ARBA00022723"/>
    </source>
</evidence>
<dbReference type="InterPro" id="IPR005073">
    <property type="entry name" value="Peptidase_M74"/>
</dbReference>
<evidence type="ECO:0000256" key="8">
    <source>
        <dbReference type="PIRSR" id="PIRSR018455-2"/>
    </source>
</evidence>
<keyword evidence="2" id="KW-0479">Metal-binding</keyword>
<organism evidence="11 12">
    <name type="scientific">Vibrio scophthalmi</name>
    <dbReference type="NCBI Taxonomy" id="45658"/>
    <lineage>
        <taxon>Bacteria</taxon>
        <taxon>Pseudomonadati</taxon>
        <taxon>Pseudomonadota</taxon>
        <taxon>Gammaproteobacteria</taxon>
        <taxon>Vibrionales</taxon>
        <taxon>Vibrionaceae</taxon>
        <taxon>Vibrio</taxon>
    </lineage>
</organism>
<dbReference type="NCBIfam" id="NF006947">
    <property type="entry name" value="PRK09429.1"/>
    <property type="match status" value="1"/>
</dbReference>
<dbReference type="GO" id="GO:0030288">
    <property type="term" value="C:outer membrane-bounded periplasmic space"/>
    <property type="evidence" value="ECO:0007669"/>
    <property type="project" value="InterPro"/>
</dbReference>
<keyword evidence="4" id="KW-0574">Periplasm</keyword>
<dbReference type="InterPro" id="IPR009045">
    <property type="entry name" value="Zn_M74/Hedgehog-like"/>
</dbReference>